<evidence type="ECO:0000256" key="6">
    <source>
        <dbReference type="ARBA" id="ARBA00022840"/>
    </source>
</evidence>
<sequence>MPPSRNSHRAASKPVYGLIAPMKWGAAVKKDYLEEAEEEDSPPQDMARPADRRPPPLKLRDLEILKTLGRGQEAHVYLVRTKRQKYTSDRPDSVYALKAIRKKLLRSWFRPENHSQTDHMYRKNAERESLASVGWNPFVAGLVDLFEDRRNVYMMIEFIPRGTLRSLILNGPPISFRGGAFYFSNIICGLEFLHEAGIVHRDIKPENILVGEDGYLCLADFGSAASLTDIKAPWSNVGTPFYAAPEIQIGPGSPSASVDLYSAACILFEILGGTLPFVGMTSFETYQLKMGHTIPWPEQPNAFGKDLIDLIDQMLEPDEAFRLKIGEVKKHPWLRRVDWEKVKQRRFIQLADMSLCHFLF</sequence>
<dbReference type="InterPro" id="IPR011009">
    <property type="entry name" value="Kinase-like_dom_sf"/>
</dbReference>
<dbReference type="SUPFAM" id="SSF56112">
    <property type="entry name" value="Protein kinase-like (PK-like)"/>
    <property type="match status" value="1"/>
</dbReference>
<keyword evidence="2" id="KW-0723">Serine/threonine-protein kinase</keyword>
<dbReference type="OrthoDB" id="10252171at2759"/>
<evidence type="ECO:0000256" key="8">
    <source>
        <dbReference type="ARBA" id="ARBA00047454"/>
    </source>
</evidence>
<dbReference type="InterPro" id="IPR000719">
    <property type="entry name" value="Prot_kinase_dom"/>
</dbReference>
<comment type="caution">
    <text evidence="11">The sequence shown here is derived from an EMBL/GenBank/DDBJ whole genome shotgun (WGS) entry which is preliminary data.</text>
</comment>
<name>A0A9W8J3U8_9AGAR</name>
<dbReference type="Gene3D" id="3.30.200.20">
    <property type="entry name" value="Phosphorylase Kinase, domain 1"/>
    <property type="match status" value="1"/>
</dbReference>
<dbReference type="PROSITE" id="PS50011">
    <property type="entry name" value="PROTEIN_KINASE_DOM"/>
    <property type="match status" value="1"/>
</dbReference>
<keyword evidence="6" id="KW-0067">ATP-binding</keyword>
<keyword evidence="3" id="KW-0808">Transferase</keyword>
<evidence type="ECO:0000256" key="4">
    <source>
        <dbReference type="ARBA" id="ARBA00022741"/>
    </source>
</evidence>
<feature type="domain" description="Protein kinase" evidence="10">
    <location>
        <begin position="62"/>
        <end position="334"/>
    </location>
</feature>
<accession>A0A9W8J3U8</accession>
<dbReference type="InterPro" id="IPR008271">
    <property type="entry name" value="Ser/Thr_kinase_AS"/>
</dbReference>
<reference evidence="11" key="1">
    <citation type="submission" date="2022-06" db="EMBL/GenBank/DDBJ databases">
        <title>Genome Sequence of Candolleomyces eurysporus.</title>
        <authorList>
            <person name="Buettner E."/>
        </authorList>
    </citation>
    <scope>NUCLEOTIDE SEQUENCE</scope>
    <source>
        <strain evidence="11">VTCC 930004</strain>
    </source>
</reference>
<dbReference type="PANTHER" id="PTHR24353">
    <property type="entry name" value="CYCLIC NUCLEOTIDE-DEPENDENT PROTEIN KINASE"/>
    <property type="match status" value="1"/>
</dbReference>
<dbReference type="Gene3D" id="1.10.510.10">
    <property type="entry name" value="Transferase(Phosphotransferase) domain 1"/>
    <property type="match status" value="1"/>
</dbReference>
<evidence type="ECO:0000256" key="1">
    <source>
        <dbReference type="ARBA" id="ARBA00012444"/>
    </source>
</evidence>
<evidence type="ECO:0000256" key="9">
    <source>
        <dbReference type="SAM" id="MobiDB-lite"/>
    </source>
</evidence>
<comment type="catalytic activity">
    <reaction evidence="8">
        <text>L-seryl-[protein] + ATP = O-phospho-L-seryl-[protein] + ADP + H(+)</text>
        <dbReference type="Rhea" id="RHEA:17989"/>
        <dbReference type="Rhea" id="RHEA-COMP:9863"/>
        <dbReference type="Rhea" id="RHEA-COMP:11604"/>
        <dbReference type="ChEBI" id="CHEBI:15378"/>
        <dbReference type="ChEBI" id="CHEBI:29999"/>
        <dbReference type="ChEBI" id="CHEBI:30616"/>
        <dbReference type="ChEBI" id="CHEBI:83421"/>
        <dbReference type="ChEBI" id="CHEBI:456216"/>
        <dbReference type="EC" id="2.7.11.11"/>
    </reaction>
</comment>
<organism evidence="11 12">
    <name type="scientific">Candolleomyces eurysporus</name>
    <dbReference type="NCBI Taxonomy" id="2828524"/>
    <lineage>
        <taxon>Eukaryota</taxon>
        <taxon>Fungi</taxon>
        <taxon>Dikarya</taxon>
        <taxon>Basidiomycota</taxon>
        <taxon>Agaricomycotina</taxon>
        <taxon>Agaricomycetes</taxon>
        <taxon>Agaricomycetidae</taxon>
        <taxon>Agaricales</taxon>
        <taxon>Agaricineae</taxon>
        <taxon>Psathyrellaceae</taxon>
        <taxon>Candolleomyces</taxon>
    </lineage>
</organism>
<keyword evidence="12" id="KW-1185">Reference proteome</keyword>
<dbReference type="GO" id="GO:0004691">
    <property type="term" value="F:cAMP-dependent protein kinase activity"/>
    <property type="evidence" value="ECO:0007669"/>
    <property type="project" value="UniProtKB-EC"/>
</dbReference>
<dbReference type="SMART" id="SM00220">
    <property type="entry name" value="S_TKc"/>
    <property type="match status" value="1"/>
</dbReference>
<dbReference type="Proteomes" id="UP001140091">
    <property type="component" value="Unassembled WGS sequence"/>
</dbReference>
<gene>
    <name evidence="11" type="ORF">H1R20_g9355</name>
</gene>
<feature type="non-terminal residue" evidence="11">
    <location>
        <position position="1"/>
    </location>
</feature>
<dbReference type="EMBL" id="JANBPK010000963">
    <property type="protein sequence ID" value="KAJ2927737.1"/>
    <property type="molecule type" value="Genomic_DNA"/>
</dbReference>
<evidence type="ECO:0000256" key="2">
    <source>
        <dbReference type="ARBA" id="ARBA00022527"/>
    </source>
</evidence>
<feature type="compositionally biased region" description="Basic and acidic residues" evidence="9">
    <location>
        <begin position="48"/>
        <end position="58"/>
    </location>
</feature>
<feature type="region of interest" description="Disordered" evidence="9">
    <location>
        <begin position="33"/>
        <end position="58"/>
    </location>
</feature>
<evidence type="ECO:0000256" key="3">
    <source>
        <dbReference type="ARBA" id="ARBA00022679"/>
    </source>
</evidence>
<evidence type="ECO:0000313" key="11">
    <source>
        <dbReference type="EMBL" id="KAJ2927737.1"/>
    </source>
</evidence>
<comment type="catalytic activity">
    <reaction evidence="7">
        <text>L-threonyl-[protein] + ATP = O-phospho-L-threonyl-[protein] + ADP + H(+)</text>
        <dbReference type="Rhea" id="RHEA:46608"/>
        <dbReference type="Rhea" id="RHEA-COMP:11060"/>
        <dbReference type="Rhea" id="RHEA-COMP:11605"/>
        <dbReference type="ChEBI" id="CHEBI:15378"/>
        <dbReference type="ChEBI" id="CHEBI:30013"/>
        <dbReference type="ChEBI" id="CHEBI:30616"/>
        <dbReference type="ChEBI" id="CHEBI:61977"/>
        <dbReference type="ChEBI" id="CHEBI:456216"/>
        <dbReference type="EC" id="2.7.11.11"/>
    </reaction>
</comment>
<dbReference type="PROSITE" id="PS00108">
    <property type="entry name" value="PROTEIN_KINASE_ST"/>
    <property type="match status" value="1"/>
</dbReference>
<dbReference type="Pfam" id="PF00069">
    <property type="entry name" value="Pkinase"/>
    <property type="match status" value="1"/>
</dbReference>
<keyword evidence="4" id="KW-0547">Nucleotide-binding</keyword>
<evidence type="ECO:0000313" key="12">
    <source>
        <dbReference type="Proteomes" id="UP001140091"/>
    </source>
</evidence>
<dbReference type="AlphaFoldDB" id="A0A9W8J3U8"/>
<evidence type="ECO:0000256" key="7">
    <source>
        <dbReference type="ARBA" id="ARBA00047292"/>
    </source>
</evidence>
<dbReference type="GO" id="GO:0005524">
    <property type="term" value="F:ATP binding"/>
    <property type="evidence" value="ECO:0007669"/>
    <property type="project" value="UniProtKB-KW"/>
</dbReference>
<keyword evidence="5" id="KW-0418">Kinase</keyword>
<evidence type="ECO:0000259" key="10">
    <source>
        <dbReference type="PROSITE" id="PS50011"/>
    </source>
</evidence>
<proteinExistence type="predicted"/>
<dbReference type="EC" id="2.7.11.11" evidence="1"/>
<evidence type="ECO:0000256" key="5">
    <source>
        <dbReference type="ARBA" id="ARBA00022777"/>
    </source>
</evidence>
<protein>
    <recommendedName>
        <fullName evidence="1">cAMP-dependent protein kinase</fullName>
        <ecNumber evidence="1">2.7.11.11</ecNumber>
    </recommendedName>
</protein>